<dbReference type="PIRSF" id="PIRSF000303">
    <property type="entry name" value="Glutathion_perox"/>
    <property type="match status" value="1"/>
</dbReference>
<protein>
    <recommendedName>
        <fullName evidence="5">Glutathione peroxidase</fullName>
    </recommendedName>
</protein>
<dbReference type="FunFam" id="3.40.30.10:FF:000010">
    <property type="entry name" value="Glutathione peroxidase"/>
    <property type="match status" value="1"/>
</dbReference>
<evidence type="ECO:0000259" key="7">
    <source>
        <dbReference type="PROSITE" id="PS51352"/>
    </source>
</evidence>
<evidence type="ECO:0000256" key="3">
    <source>
        <dbReference type="ARBA" id="ARBA00023002"/>
    </source>
</evidence>
<feature type="domain" description="Thioredoxin" evidence="7">
    <location>
        <begin position="21"/>
        <end position="183"/>
    </location>
</feature>
<dbReference type="PROSITE" id="PS51257">
    <property type="entry name" value="PROKAR_LIPOPROTEIN"/>
    <property type="match status" value="1"/>
</dbReference>
<evidence type="ECO:0000256" key="1">
    <source>
        <dbReference type="ARBA" id="ARBA00006926"/>
    </source>
</evidence>
<keyword evidence="3 5" id="KW-0560">Oxidoreductase</keyword>
<dbReference type="InterPro" id="IPR036249">
    <property type="entry name" value="Thioredoxin-like_sf"/>
</dbReference>
<evidence type="ECO:0000256" key="2">
    <source>
        <dbReference type="ARBA" id="ARBA00022559"/>
    </source>
</evidence>
<dbReference type="PROSITE" id="PS00460">
    <property type="entry name" value="GLUTATHIONE_PEROXID_1"/>
    <property type="match status" value="1"/>
</dbReference>
<accession>A0A1W2C1Y8</accession>
<comment type="similarity">
    <text evidence="1 5">Belongs to the glutathione peroxidase family.</text>
</comment>
<sequence length="183" mass="21123">MRILSLFVILISLVSCQAQNKKEMKTIYDFKVEDINGDEFNFADLKGKKILIVNTASKCGFTPQFDGLEDLYQKYKDDNFVIVGFPSNDFGQQDPGSNEEIAEYCRLNYGVTFPMMSKISVKGDSIAPIYEFLTKKELNGKKNSSVKWNFQKYIINEDGTFEDYFYSITTPDSKKISKWIERK</sequence>
<evidence type="ECO:0000256" key="4">
    <source>
        <dbReference type="PIRSR" id="PIRSR000303-1"/>
    </source>
</evidence>
<dbReference type="PANTHER" id="PTHR11592">
    <property type="entry name" value="GLUTATHIONE PEROXIDASE"/>
    <property type="match status" value="1"/>
</dbReference>
<keyword evidence="2 5" id="KW-0575">Peroxidase</keyword>
<dbReference type="Gene3D" id="3.40.30.10">
    <property type="entry name" value="Glutaredoxin"/>
    <property type="match status" value="1"/>
</dbReference>
<feature type="chain" id="PRO_5012077091" description="Glutathione peroxidase" evidence="6">
    <location>
        <begin position="21"/>
        <end position="183"/>
    </location>
</feature>
<dbReference type="EMBL" id="FWXS01000008">
    <property type="protein sequence ID" value="SMC79170.1"/>
    <property type="molecule type" value="Genomic_DNA"/>
</dbReference>
<dbReference type="Pfam" id="PF00255">
    <property type="entry name" value="GSHPx"/>
    <property type="match status" value="1"/>
</dbReference>
<organism evidence="8 9">
    <name type="scientific">Moheibacter sediminis</name>
    <dbReference type="NCBI Taxonomy" id="1434700"/>
    <lineage>
        <taxon>Bacteria</taxon>
        <taxon>Pseudomonadati</taxon>
        <taxon>Bacteroidota</taxon>
        <taxon>Flavobacteriia</taxon>
        <taxon>Flavobacteriales</taxon>
        <taxon>Weeksellaceae</taxon>
        <taxon>Moheibacter</taxon>
    </lineage>
</organism>
<dbReference type="InterPro" id="IPR000889">
    <property type="entry name" value="Glutathione_peroxidase"/>
</dbReference>
<dbReference type="GO" id="GO:0004601">
    <property type="term" value="F:peroxidase activity"/>
    <property type="evidence" value="ECO:0007669"/>
    <property type="project" value="UniProtKB-KW"/>
</dbReference>
<evidence type="ECO:0000256" key="6">
    <source>
        <dbReference type="SAM" id="SignalP"/>
    </source>
</evidence>
<feature type="signal peptide" evidence="6">
    <location>
        <begin position="1"/>
        <end position="20"/>
    </location>
</feature>
<dbReference type="SUPFAM" id="SSF52833">
    <property type="entry name" value="Thioredoxin-like"/>
    <property type="match status" value="1"/>
</dbReference>
<keyword evidence="6" id="KW-0732">Signal</keyword>
<dbReference type="PROSITE" id="PS51352">
    <property type="entry name" value="THIOREDOXIN_2"/>
    <property type="match status" value="1"/>
</dbReference>
<dbReference type="PANTHER" id="PTHR11592:SF78">
    <property type="entry name" value="GLUTATHIONE PEROXIDASE"/>
    <property type="match status" value="1"/>
</dbReference>
<proteinExistence type="inferred from homology"/>
<dbReference type="Proteomes" id="UP000192393">
    <property type="component" value="Unassembled WGS sequence"/>
</dbReference>
<evidence type="ECO:0000256" key="5">
    <source>
        <dbReference type="RuleBase" id="RU000499"/>
    </source>
</evidence>
<evidence type="ECO:0000313" key="9">
    <source>
        <dbReference type="Proteomes" id="UP000192393"/>
    </source>
</evidence>
<dbReference type="InterPro" id="IPR029759">
    <property type="entry name" value="GPX_AS"/>
</dbReference>
<dbReference type="PROSITE" id="PS51355">
    <property type="entry name" value="GLUTATHIONE_PEROXID_3"/>
    <property type="match status" value="1"/>
</dbReference>
<dbReference type="PRINTS" id="PR01011">
    <property type="entry name" value="GLUTPROXDASE"/>
</dbReference>
<feature type="active site" evidence="4">
    <location>
        <position position="59"/>
    </location>
</feature>
<dbReference type="GO" id="GO:0034599">
    <property type="term" value="P:cellular response to oxidative stress"/>
    <property type="evidence" value="ECO:0007669"/>
    <property type="project" value="TreeGrafter"/>
</dbReference>
<dbReference type="RefSeq" id="WP_084017946.1">
    <property type="nucleotide sequence ID" value="NZ_FWXS01000008.1"/>
</dbReference>
<evidence type="ECO:0000313" key="8">
    <source>
        <dbReference type="EMBL" id="SMC79170.1"/>
    </source>
</evidence>
<dbReference type="STRING" id="1434700.SAMN06296427_10868"/>
<keyword evidence="9" id="KW-1185">Reference proteome</keyword>
<dbReference type="OrthoDB" id="9789406at2"/>
<reference evidence="8 9" key="1">
    <citation type="submission" date="2017-04" db="EMBL/GenBank/DDBJ databases">
        <authorList>
            <person name="Afonso C.L."/>
            <person name="Miller P.J."/>
            <person name="Scott M.A."/>
            <person name="Spackman E."/>
            <person name="Goraichik I."/>
            <person name="Dimitrov K.M."/>
            <person name="Suarez D.L."/>
            <person name="Swayne D.E."/>
        </authorList>
    </citation>
    <scope>NUCLEOTIDE SEQUENCE [LARGE SCALE GENOMIC DNA]</scope>
    <source>
        <strain evidence="8 9">CGMCC 1.12708</strain>
    </source>
</reference>
<gene>
    <name evidence="8" type="ORF">SAMN06296427_10868</name>
</gene>
<dbReference type="CDD" id="cd00340">
    <property type="entry name" value="GSH_Peroxidase"/>
    <property type="match status" value="1"/>
</dbReference>
<dbReference type="AlphaFoldDB" id="A0A1W2C1Y8"/>
<name>A0A1W2C1Y8_9FLAO</name>
<dbReference type="InterPro" id="IPR013766">
    <property type="entry name" value="Thioredoxin_domain"/>
</dbReference>